<dbReference type="InterPro" id="IPR033121">
    <property type="entry name" value="PEPTIDASE_A1"/>
</dbReference>
<reference evidence="11 12" key="1">
    <citation type="journal article" date="2011" name="Nat. Biotechnol.">
        <title>Comparative genomic analysis of the thermophilic biomass-degrading fungi Myceliophthora thermophila and Thielavia terrestris.</title>
        <authorList>
            <person name="Berka R.M."/>
            <person name="Grigoriev I.V."/>
            <person name="Otillar R."/>
            <person name="Salamov A."/>
            <person name="Grimwood J."/>
            <person name="Reid I."/>
            <person name="Ishmael N."/>
            <person name="John T."/>
            <person name="Darmond C."/>
            <person name="Moisan M.-C."/>
            <person name="Henrissat B."/>
            <person name="Coutinho P.M."/>
            <person name="Lombard V."/>
            <person name="Natvig D.O."/>
            <person name="Lindquist E."/>
            <person name="Schmutz J."/>
            <person name="Lucas S."/>
            <person name="Harris P."/>
            <person name="Powlowski J."/>
            <person name="Bellemare A."/>
            <person name="Taylor D."/>
            <person name="Butler G."/>
            <person name="de Vries R.P."/>
            <person name="Allijn I.E."/>
            <person name="van den Brink J."/>
            <person name="Ushinsky S."/>
            <person name="Storms R."/>
            <person name="Powell A.J."/>
            <person name="Paulsen I.T."/>
            <person name="Elbourne L.D.H."/>
            <person name="Baker S.E."/>
            <person name="Magnuson J."/>
            <person name="LaBoissiere S."/>
            <person name="Clutterbuck A.J."/>
            <person name="Martinez D."/>
            <person name="Wogulis M."/>
            <person name="de Leon A.L."/>
            <person name="Rey M.W."/>
            <person name="Tsang A."/>
        </authorList>
    </citation>
    <scope>NUCLEOTIDE SEQUENCE [LARGE SCALE GENOMIC DNA]</scope>
    <source>
        <strain evidence="12">ATCC 38088 / NRRL 8126</strain>
    </source>
</reference>
<evidence type="ECO:0000256" key="5">
    <source>
        <dbReference type="ARBA" id="ARBA00022801"/>
    </source>
</evidence>
<feature type="active site" evidence="6">
    <location>
        <position position="283"/>
    </location>
</feature>
<feature type="region of interest" description="Disordered" evidence="8">
    <location>
        <begin position="425"/>
        <end position="480"/>
    </location>
</feature>
<evidence type="ECO:0000313" key="12">
    <source>
        <dbReference type="Proteomes" id="UP000008181"/>
    </source>
</evidence>
<evidence type="ECO:0000256" key="6">
    <source>
        <dbReference type="PIRSR" id="PIRSR601461-1"/>
    </source>
</evidence>
<feature type="domain" description="Peptidase A1" evidence="10">
    <location>
        <begin position="70"/>
        <end position="389"/>
    </location>
</feature>
<evidence type="ECO:0000256" key="7">
    <source>
        <dbReference type="PIRSR" id="PIRSR601461-2"/>
    </source>
</evidence>
<proteinExistence type="inferred from homology"/>
<dbReference type="eggNOG" id="KOG1339">
    <property type="taxonomic scope" value="Eukaryota"/>
</dbReference>
<dbReference type="EMBL" id="CP003012">
    <property type="protein sequence ID" value="AEO69664.1"/>
    <property type="molecule type" value="Genomic_DNA"/>
</dbReference>
<dbReference type="AlphaFoldDB" id="G2RA76"/>
<keyword evidence="7" id="KW-1015">Disulfide bond</keyword>
<gene>
    <name evidence="11" type="ORF">THITE_60655</name>
</gene>
<dbReference type="InterPro" id="IPR001461">
    <property type="entry name" value="Aspartic_peptidase_A1"/>
</dbReference>
<feature type="chain" id="PRO_5003437039" description="Peptidase A1 domain-containing protein" evidence="9">
    <location>
        <begin position="24"/>
        <end position="506"/>
    </location>
</feature>
<keyword evidence="4" id="KW-0064">Aspartyl protease</keyword>
<dbReference type="MEROPS" id="A01.082"/>
<evidence type="ECO:0000313" key="11">
    <source>
        <dbReference type="EMBL" id="AEO69664.1"/>
    </source>
</evidence>
<feature type="signal peptide" evidence="9">
    <location>
        <begin position="1"/>
        <end position="23"/>
    </location>
</feature>
<evidence type="ECO:0000256" key="3">
    <source>
        <dbReference type="ARBA" id="ARBA00022729"/>
    </source>
</evidence>
<dbReference type="PRINTS" id="PR00792">
    <property type="entry name" value="PEPSIN"/>
</dbReference>
<keyword evidence="3 9" id="KW-0732">Signal</keyword>
<keyword evidence="12" id="KW-1185">Reference proteome</keyword>
<dbReference type="OrthoDB" id="771136at2759"/>
<feature type="active site" evidence="6">
    <location>
        <position position="88"/>
    </location>
</feature>
<feature type="disulfide bond" evidence="7">
    <location>
        <begin position="318"/>
        <end position="354"/>
    </location>
</feature>
<dbReference type="KEGG" id="ttt:THITE_60655"/>
<dbReference type="SUPFAM" id="SSF50630">
    <property type="entry name" value="Acid proteases"/>
    <property type="match status" value="1"/>
</dbReference>
<keyword evidence="5" id="KW-0378">Hydrolase</keyword>
<dbReference type="InterPro" id="IPR033876">
    <property type="entry name" value="SAP-like"/>
</dbReference>
<dbReference type="Proteomes" id="UP000008181">
    <property type="component" value="Chromosome 4"/>
</dbReference>
<evidence type="ECO:0000256" key="1">
    <source>
        <dbReference type="ARBA" id="ARBA00007447"/>
    </source>
</evidence>
<protein>
    <recommendedName>
        <fullName evidence="10">Peptidase A1 domain-containing protein</fullName>
    </recommendedName>
</protein>
<dbReference type="PANTHER" id="PTHR47966">
    <property type="entry name" value="BETA-SITE APP-CLEAVING ENZYME, ISOFORM A-RELATED"/>
    <property type="match status" value="1"/>
</dbReference>
<evidence type="ECO:0000259" key="10">
    <source>
        <dbReference type="PROSITE" id="PS51767"/>
    </source>
</evidence>
<evidence type="ECO:0000256" key="2">
    <source>
        <dbReference type="ARBA" id="ARBA00022670"/>
    </source>
</evidence>
<dbReference type="PROSITE" id="PS51767">
    <property type="entry name" value="PEPTIDASE_A1"/>
    <property type="match status" value="1"/>
</dbReference>
<keyword evidence="2" id="KW-0645">Protease</keyword>
<evidence type="ECO:0000256" key="9">
    <source>
        <dbReference type="SAM" id="SignalP"/>
    </source>
</evidence>
<dbReference type="RefSeq" id="XP_003656000.1">
    <property type="nucleotide sequence ID" value="XM_003655952.1"/>
</dbReference>
<dbReference type="InterPro" id="IPR021109">
    <property type="entry name" value="Peptidase_aspartic_dom_sf"/>
</dbReference>
<dbReference type="GeneID" id="11524576"/>
<evidence type="ECO:0000256" key="4">
    <source>
        <dbReference type="ARBA" id="ARBA00022750"/>
    </source>
</evidence>
<dbReference type="CDD" id="cd05474">
    <property type="entry name" value="SAP_like"/>
    <property type="match status" value="1"/>
</dbReference>
<dbReference type="GO" id="GO:0006508">
    <property type="term" value="P:proteolysis"/>
    <property type="evidence" value="ECO:0007669"/>
    <property type="project" value="UniProtKB-KW"/>
</dbReference>
<dbReference type="GO" id="GO:0004190">
    <property type="term" value="F:aspartic-type endopeptidase activity"/>
    <property type="evidence" value="ECO:0007669"/>
    <property type="project" value="UniProtKB-KW"/>
</dbReference>
<dbReference type="PANTHER" id="PTHR47966:SF65">
    <property type="entry name" value="ASPARTIC-TYPE ENDOPEPTIDASE"/>
    <property type="match status" value="1"/>
</dbReference>
<comment type="similarity">
    <text evidence="1">Belongs to the peptidase A1 family.</text>
</comment>
<dbReference type="HOGENOM" id="CLU_013253_9_4_1"/>
<dbReference type="Pfam" id="PF00026">
    <property type="entry name" value="Asp"/>
    <property type="match status" value="1"/>
</dbReference>
<name>G2RA76_THETT</name>
<sequence length="506" mass="52919">MAFSFLLLPTVLLIPLFCRHVTALQATALRQTAHDPGCVHLPVIHSTNVNYFSSKRAVQLQLANRSDVAYYAQLSIGTPPQPVFVQLDTGSFELWVNPDCTSITGADAAFCERTGQFDTKKSSTAISLGATKTLQYGIGSANITYFTDTITLAGSSAALQAVQFGVATASQDASSGILGIGYGKGIATNYPNFIDQLRAQNVTRVKAYTLALGSKDVEEGVIVFGGVDTSKFAGKLAKLPIIPAAQSPDGVPRFWVEMQSVSMTPPNGVSHVYNASSTPLFFDSGSTMTLLPPDLTNAIARDFGAQGPDANGFFRIDCALTTLNGTVDFAFDGVTIKVPYKELAREVASSPPVCFLGIMSSDRFTLLGDTFLRSAYAVFDLETNAIWLSQAENCGSSPAALNNIQDLAAVTGKCGVTEAADKDTSSTAVSSVAPESAEALPAPTASTVGLAATGTTSPGRTTPTAPTASTTPTTPSSSAGSCFRGQAGIVWVVGVMMLLHMLKLVL</sequence>
<organism evidence="11 12">
    <name type="scientific">Thermothielavioides terrestris (strain ATCC 38088 / NRRL 8126)</name>
    <name type="common">Thielavia terrestris</name>
    <dbReference type="NCBI Taxonomy" id="578455"/>
    <lineage>
        <taxon>Eukaryota</taxon>
        <taxon>Fungi</taxon>
        <taxon>Dikarya</taxon>
        <taxon>Ascomycota</taxon>
        <taxon>Pezizomycotina</taxon>
        <taxon>Sordariomycetes</taxon>
        <taxon>Sordariomycetidae</taxon>
        <taxon>Sordariales</taxon>
        <taxon>Chaetomiaceae</taxon>
        <taxon>Thermothielavioides</taxon>
        <taxon>Thermothielavioides terrestris</taxon>
    </lineage>
</organism>
<accession>G2RA76</accession>
<evidence type="ECO:0000256" key="8">
    <source>
        <dbReference type="SAM" id="MobiDB-lite"/>
    </source>
</evidence>
<dbReference type="Gene3D" id="2.40.70.10">
    <property type="entry name" value="Acid Proteases"/>
    <property type="match status" value="2"/>
</dbReference>